<dbReference type="PANTHER" id="PTHR45138:SF9">
    <property type="entry name" value="DIGUANYLATE CYCLASE DGCM-RELATED"/>
    <property type="match status" value="1"/>
</dbReference>
<evidence type="ECO:0000259" key="3">
    <source>
        <dbReference type="PROSITE" id="PS50887"/>
    </source>
</evidence>
<evidence type="ECO:0000313" key="4">
    <source>
        <dbReference type="EMBL" id="GMA36323.1"/>
    </source>
</evidence>
<feature type="transmembrane region" description="Helical" evidence="2">
    <location>
        <begin position="156"/>
        <end position="171"/>
    </location>
</feature>
<feature type="region of interest" description="Disordered" evidence="1">
    <location>
        <begin position="1"/>
        <end position="42"/>
    </location>
</feature>
<feature type="transmembrane region" description="Helical" evidence="2">
    <location>
        <begin position="103"/>
        <end position="122"/>
    </location>
</feature>
<sequence>MSRSRWQPDASGTRLERAEAAGPAKRLSHRGPPEMGHAMTTTPARARGTLTGIAVRVLDRRVGALTGAAGRAVSTTHSFLVFALVLTLSYAAFFLTYDIIGLGSLIVAHIFWVAGYVAGILLARLGRQLAAAVIAFAVPAVQMVTATAFVGWEAGMHLYLLTGGRLVYVMLTERQRWWRWATLIVALIAFLLCQVVLPADGAIYAMPDALLQTLFSINALLTAFILFMAAALAHYRVEQARALADLNARRAEFLANTDALTGLATRRPVLDRLAVLASPDGEDFCLAIGDLDRFKALNDEHGHSCGDTVLEHLGARLRTHLRLTDSVGRWGGEEFIFVLPELSLEDAVGTMKRIRAAVSDAPIACDGHTHHVTMSVGLTVGDHSGTAHHALIRADDALYDAKRKGRDQVSTTMPDSPVDAETSGRHRARDGA</sequence>
<reference evidence="5" key="1">
    <citation type="journal article" date="2019" name="Int. J. Syst. Evol. Microbiol.">
        <title>The Global Catalogue of Microorganisms (GCM) 10K type strain sequencing project: providing services to taxonomists for standard genome sequencing and annotation.</title>
        <authorList>
            <consortium name="The Broad Institute Genomics Platform"/>
            <consortium name="The Broad Institute Genome Sequencing Center for Infectious Disease"/>
            <person name="Wu L."/>
            <person name="Ma J."/>
        </authorList>
    </citation>
    <scope>NUCLEOTIDE SEQUENCE [LARGE SCALE GENOMIC DNA]</scope>
    <source>
        <strain evidence="5">NBRC 112299</strain>
    </source>
</reference>
<dbReference type="Proteomes" id="UP001157125">
    <property type="component" value="Unassembled WGS sequence"/>
</dbReference>
<feature type="region of interest" description="Disordered" evidence="1">
    <location>
        <begin position="403"/>
        <end position="432"/>
    </location>
</feature>
<feature type="transmembrane region" description="Helical" evidence="2">
    <location>
        <begin position="79"/>
        <end position="97"/>
    </location>
</feature>
<keyword evidence="2" id="KW-0812">Transmembrane</keyword>
<dbReference type="InterPro" id="IPR029787">
    <property type="entry name" value="Nucleotide_cyclase"/>
</dbReference>
<dbReference type="InterPro" id="IPR050469">
    <property type="entry name" value="Diguanylate_Cyclase"/>
</dbReference>
<keyword evidence="5" id="KW-1185">Reference proteome</keyword>
<evidence type="ECO:0000313" key="5">
    <source>
        <dbReference type="Proteomes" id="UP001157125"/>
    </source>
</evidence>
<comment type="caution">
    <text evidence="4">The sequence shown here is derived from an EMBL/GenBank/DDBJ whole genome shotgun (WGS) entry which is preliminary data.</text>
</comment>
<keyword evidence="2" id="KW-0472">Membrane</keyword>
<dbReference type="CDD" id="cd01949">
    <property type="entry name" value="GGDEF"/>
    <property type="match status" value="1"/>
</dbReference>
<feature type="transmembrane region" description="Helical" evidence="2">
    <location>
        <begin position="209"/>
        <end position="233"/>
    </location>
</feature>
<gene>
    <name evidence="4" type="ORF">GCM10025876_25270</name>
</gene>
<dbReference type="SMART" id="SM00267">
    <property type="entry name" value="GGDEF"/>
    <property type="match status" value="1"/>
</dbReference>
<dbReference type="PANTHER" id="PTHR45138">
    <property type="entry name" value="REGULATORY COMPONENTS OF SENSORY TRANSDUCTION SYSTEM"/>
    <property type="match status" value="1"/>
</dbReference>
<evidence type="ECO:0000256" key="1">
    <source>
        <dbReference type="SAM" id="MobiDB-lite"/>
    </source>
</evidence>
<dbReference type="EMBL" id="BSUN01000001">
    <property type="protein sequence ID" value="GMA36323.1"/>
    <property type="molecule type" value="Genomic_DNA"/>
</dbReference>
<protein>
    <recommendedName>
        <fullName evidence="3">GGDEF domain-containing protein</fullName>
    </recommendedName>
</protein>
<evidence type="ECO:0000256" key="2">
    <source>
        <dbReference type="SAM" id="Phobius"/>
    </source>
</evidence>
<dbReference type="SUPFAM" id="SSF55073">
    <property type="entry name" value="Nucleotide cyclase"/>
    <property type="match status" value="1"/>
</dbReference>
<feature type="domain" description="GGDEF" evidence="3">
    <location>
        <begin position="282"/>
        <end position="414"/>
    </location>
</feature>
<proteinExistence type="predicted"/>
<dbReference type="InterPro" id="IPR000160">
    <property type="entry name" value="GGDEF_dom"/>
</dbReference>
<feature type="transmembrane region" description="Helical" evidence="2">
    <location>
        <begin position="129"/>
        <end position="150"/>
    </location>
</feature>
<dbReference type="Gene3D" id="3.30.70.270">
    <property type="match status" value="1"/>
</dbReference>
<feature type="transmembrane region" description="Helical" evidence="2">
    <location>
        <begin position="178"/>
        <end position="197"/>
    </location>
</feature>
<accession>A0ABQ6IEL7</accession>
<dbReference type="InterPro" id="IPR043128">
    <property type="entry name" value="Rev_trsase/Diguanyl_cyclase"/>
</dbReference>
<organism evidence="4 5">
    <name type="scientific">Demequina litorisediminis</name>
    <dbReference type="NCBI Taxonomy" id="1849022"/>
    <lineage>
        <taxon>Bacteria</taxon>
        <taxon>Bacillati</taxon>
        <taxon>Actinomycetota</taxon>
        <taxon>Actinomycetes</taxon>
        <taxon>Micrococcales</taxon>
        <taxon>Demequinaceae</taxon>
        <taxon>Demequina</taxon>
    </lineage>
</organism>
<dbReference type="NCBIfam" id="TIGR00254">
    <property type="entry name" value="GGDEF"/>
    <property type="match status" value="1"/>
</dbReference>
<dbReference type="PROSITE" id="PS50887">
    <property type="entry name" value="GGDEF"/>
    <property type="match status" value="1"/>
</dbReference>
<name>A0ABQ6IEL7_9MICO</name>
<dbReference type="Pfam" id="PF00990">
    <property type="entry name" value="GGDEF"/>
    <property type="match status" value="1"/>
</dbReference>
<keyword evidence="2" id="KW-1133">Transmembrane helix</keyword>